<evidence type="ECO:0000256" key="5">
    <source>
        <dbReference type="ARBA" id="ARBA00038437"/>
    </source>
</evidence>
<dbReference type="GO" id="GO:0003676">
    <property type="term" value="F:nucleic acid binding"/>
    <property type="evidence" value="ECO:0007669"/>
    <property type="project" value="InterPro"/>
</dbReference>
<gene>
    <name evidence="12" type="ORF">JI75_01880</name>
</gene>
<dbReference type="EMBL" id="CP009302">
    <property type="protein sequence ID" value="AJC11621.1"/>
    <property type="molecule type" value="Genomic_DNA"/>
</dbReference>
<dbReference type="GO" id="GO:0003724">
    <property type="term" value="F:RNA helicase activity"/>
    <property type="evidence" value="ECO:0007669"/>
    <property type="project" value="InterPro"/>
</dbReference>
<evidence type="ECO:0000256" key="6">
    <source>
        <dbReference type="PROSITE-ProRule" id="PRU00552"/>
    </source>
</evidence>
<sequence>MKSFSDLGLSTNTLAAVEDMGYTEPTPVQQQAIPLILEGHDVIAAAKTGTGKTGGFSLPSLDRLGHAKKGTGPLMLVITPTRELAQQIGDVCEAIARHTRHHIAIVVGGLSYGPQIERIKRGCDVLIATPGRLIDLMDQHAVNLKAVETLVLDEADRMLDMGFLPAVKKIVAATPKSRQTLLFSATIDRSIMSTVNTMLHDPALVEIAHKGDVADTIDQFIIRTPQTVKPSLVKAVLEEKGAERVIIFARTRSRADSTARRLKRAGYNVEAIHSDRSQNQRKRALDRFSAGEVNILTATDVLARGIDVTEVDYVINYDLPTQPEDYVHRIGRTGRAGAAGFSVSFVTPETEDALKDIQKLIKQDIPEMKLASFDFSEAEAEAAAKQMEFQAKRDPEIAAAKKELRAKAQRKAHKREAASESAPAKGRSARKKPTATRPKPETGGKRSQGRAQVRGESAGGTAAKGRGTAGDFRPGRAQRAAAARRRTRS</sequence>
<feature type="compositionally biased region" description="Low complexity" evidence="8">
    <location>
        <begin position="459"/>
        <end position="470"/>
    </location>
</feature>
<evidence type="ECO:0000256" key="3">
    <source>
        <dbReference type="ARBA" id="ARBA00022806"/>
    </source>
</evidence>
<evidence type="ECO:0000256" key="2">
    <source>
        <dbReference type="ARBA" id="ARBA00022801"/>
    </source>
</evidence>
<dbReference type="HOGENOM" id="CLU_003041_28_1_11"/>
<dbReference type="KEGG" id="cbac:JI75_01880"/>
<feature type="short sequence motif" description="Q motif" evidence="6">
    <location>
        <begin position="2"/>
        <end position="30"/>
    </location>
</feature>
<keyword evidence="1 7" id="KW-0547">Nucleotide-binding</keyword>
<dbReference type="InterPro" id="IPR044742">
    <property type="entry name" value="DEAD/DEAH_RhlB"/>
</dbReference>
<dbReference type="InterPro" id="IPR000629">
    <property type="entry name" value="RNA-helicase_DEAD-box_CS"/>
</dbReference>
<evidence type="ECO:0000256" key="4">
    <source>
        <dbReference type="ARBA" id="ARBA00022840"/>
    </source>
</evidence>
<dbReference type="Pfam" id="PF00271">
    <property type="entry name" value="Helicase_C"/>
    <property type="match status" value="1"/>
</dbReference>
<dbReference type="PANTHER" id="PTHR47959">
    <property type="entry name" value="ATP-DEPENDENT RNA HELICASE RHLE-RELATED"/>
    <property type="match status" value="1"/>
</dbReference>
<dbReference type="CDD" id="cd18787">
    <property type="entry name" value="SF2_C_DEAD"/>
    <property type="match status" value="1"/>
</dbReference>
<dbReference type="RefSeq" id="WP_039688301.1">
    <property type="nucleotide sequence ID" value="NZ_CP009302.1"/>
</dbReference>
<evidence type="ECO:0000256" key="1">
    <source>
        <dbReference type="ARBA" id="ARBA00022741"/>
    </source>
</evidence>
<keyword evidence="2 7" id="KW-0378">Hydrolase</keyword>
<dbReference type="Pfam" id="PF00270">
    <property type="entry name" value="DEAD"/>
    <property type="match status" value="1"/>
</dbReference>
<dbReference type="Proteomes" id="UP000031121">
    <property type="component" value="Chromosome"/>
</dbReference>
<reference evidence="13" key="1">
    <citation type="submission" date="2014-08" db="EMBL/GenBank/DDBJ databases">
        <title>Coriobacteriaceae sp. complete genome.</title>
        <authorList>
            <person name="Looft T."/>
            <person name="Bayles D.O."/>
            <person name="Stanton T.B."/>
        </authorList>
    </citation>
    <scope>NUCLEOTIDE SEQUENCE [LARGE SCALE GENOMIC DNA]</scope>
    <source>
        <strain evidence="13">68-1-3</strain>
    </source>
</reference>
<keyword evidence="13" id="KW-1185">Reference proteome</keyword>
<proteinExistence type="inferred from homology"/>
<evidence type="ECO:0000256" key="7">
    <source>
        <dbReference type="RuleBase" id="RU000492"/>
    </source>
</evidence>
<dbReference type="STRING" id="1531429.JI75_01880"/>
<dbReference type="GO" id="GO:0016787">
    <property type="term" value="F:hydrolase activity"/>
    <property type="evidence" value="ECO:0007669"/>
    <property type="project" value="UniProtKB-KW"/>
</dbReference>
<evidence type="ECO:0000259" key="10">
    <source>
        <dbReference type="PROSITE" id="PS51194"/>
    </source>
</evidence>
<dbReference type="InterPro" id="IPR014001">
    <property type="entry name" value="Helicase_ATP-bd"/>
</dbReference>
<dbReference type="InterPro" id="IPR027417">
    <property type="entry name" value="P-loop_NTPase"/>
</dbReference>
<protein>
    <submittedName>
        <fullName evidence="12">DEAD/DEAH box helicase</fullName>
    </submittedName>
</protein>
<evidence type="ECO:0000259" key="9">
    <source>
        <dbReference type="PROSITE" id="PS51192"/>
    </source>
</evidence>
<dbReference type="PROSITE" id="PS51194">
    <property type="entry name" value="HELICASE_CTER"/>
    <property type="match status" value="1"/>
</dbReference>
<dbReference type="PROSITE" id="PS51195">
    <property type="entry name" value="Q_MOTIF"/>
    <property type="match status" value="1"/>
</dbReference>
<organism evidence="12 13">
    <name type="scientific">Berryella intestinalis</name>
    <dbReference type="NCBI Taxonomy" id="1531429"/>
    <lineage>
        <taxon>Bacteria</taxon>
        <taxon>Bacillati</taxon>
        <taxon>Actinomycetota</taxon>
        <taxon>Coriobacteriia</taxon>
        <taxon>Eggerthellales</taxon>
        <taxon>Eggerthellaceae</taxon>
        <taxon>Berryella</taxon>
    </lineage>
</organism>
<evidence type="ECO:0000259" key="11">
    <source>
        <dbReference type="PROSITE" id="PS51195"/>
    </source>
</evidence>
<dbReference type="PROSITE" id="PS00039">
    <property type="entry name" value="DEAD_ATP_HELICASE"/>
    <property type="match status" value="1"/>
</dbReference>
<dbReference type="InterPro" id="IPR011545">
    <property type="entry name" value="DEAD/DEAH_box_helicase_dom"/>
</dbReference>
<keyword evidence="3 7" id="KW-0347">Helicase</keyword>
<dbReference type="GO" id="GO:0005829">
    <property type="term" value="C:cytosol"/>
    <property type="evidence" value="ECO:0007669"/>
    <property type="project" value="TreeGrafter"/>
</dbReference>
<evidence type="ECO:0000313" key="12">
    <source>
        <dbReference type="EMBL" id="AJC11621.1"/>
    </source>
</evidence>
<keyword evidence="4 7" id="KW-0067">ATP-binding</keyword>
<dbReference type="InterPro" id="IPR014014">
    <property type="entry name" value="RNA_helicase_DEAD_Q_motif"/>
</dbReference>
<accession>A0A0A8B2D0</accession>
<dbReference type="InterPro" id="IPR050079">
    <property type="entry name" value="DEAD_box_RNA_helicase"/>
</dbReference>
<dbReference type="PROSITE" id="PS51192">
    <property type="entry name" value="HELICASE_ATP_BIND_1"/>
    <property type="match status" value="1"/>
</dbReference>
<feature type="domain" description="Helicase ATP-binding" evidence="9">
    <location>
        <begin position="33"/>
        <end position="205"/>
    </location>
</feature>
<evidence type="ECO:0000313" key="13">
    <source>
        <dbReference type="Proteomes" id="UP000031121"/>
    </source>
</evidence>
<dbReference type="GO" id="GO:0005524">
    <property type="term" value="F:ATP binding"/>
    <property type="evidence" value="ECO:0007669"/>
    <property type="project" value="UniProtKB-KW"/>
</dbReference>
<feature type="domain" description="DEAD-box RNA helicase Q" evidence="11">
    <location>
        <begin position="2"/>
        <end position="30"/>
    </location>
</feature>
<evidence type="ECO:0000256" key="8">
    <source>
        <dbReference type="SAM" id="MobiDB-lite"/>
    </source>
</evidence>
<name>A0A0A8B2D0_9ACTN</name>
<dbReference type="SUPFAM" id="SSF52540">
    <property type="entry name" value="P-loop containing nucleoside triphosphate hydrolases"/>
    <property type="match status" value="1"/>
</dbReference>
<reference evidence="12 13" key="2">
    <citation type="journal article" date="2015" name="Genome Announc.">
        <title>Complete Genome Sequence of Coriobacteriaceae Strain 68-1-3, a Novel Mucus-Degrading Isolate from the Swine Intestinal Tract.</title>
        <authorList>
            <person name="Looft T."/>
            <person name="Bayles D.O."/>
            <person name="Alt D.P."/>
            <person name="Stanton T.B."/>
        </authorList>
    </citation>
    <scope>NUCLEOTIDE SEQUENCE [LARGE SCALE GENOMIC DNA]</scope>
    <source>
        <strain evidence="12 13">68-1-3</strain>
    </source>
</reference>
<feature type="domain" description="Helicase C-terminal" evidence="10">
    <location>
        <begin position="216"/>
        <end position="376"/>
    </location>
</feature>
<dbReference type="InterPro" id="IPR001650">
    <property type="entry name" value="Helicase_C-like"/>
</dbReference>
<feature type="region of interest" description="Disordered" evidence="8">
    <location>
        <begin position="403"/>
        <end position="489"/>
    </location>
</feature>
<dbReference type="SMART" id="SM00487">
    <property type="entry name" value="DEXDc"/>
    <property type="match status" value="1"/>
</dbReference>
<dbReference type="SMART" id="SM00490">
    <property type="entry name" value="HELICc"/>
    <property type="match status" value="1"/>
</dbReference>
<comment type="similarity">
    <text evidence="5 7">Belongs to the DEAD box helicase family.</text>
</comment>
<dbReference type="Gene3D" id="3.40.50.300">
    <property type="entry name" value="P-loop containing nucleotide triphosphate hydrolases"/>
    <property type="match status" value="2"/>
</dbReference>
<dbReference type="CDD" id="cd00268">
    <property type="entry name" value="DEADc"/>
    <property type="match status" value="1"/>
</dbReference>
<dbReference type="PANTHER" id="PTHR47959:SF13">
    <property type="entry name" value="ATP-DEPENDENT RNA HELICASE RHLE"/>
    <property type="match status" value="1"/>
</dbReference>
<dbReference type="AlphaFoldDB" id="A0A0A8B2D0"/>